<reference key="2">
    <citation type="submission" date="2011-03" db="EMBL/GenBank/DDBJ databases">
        <title>Complete genome sequence of the thermoacidophilic crenarchaeon Thermoproteus uzoniensis 768-20.</title>
        <authorList>
            <person name="Mardanov A.V."/>
            <person name="Gumerov V.M."/>
            <person name="Beletsky A.V."/>
            <person name="Prokofeva M.I."/>
            <person name="Bonch-Osmolovskaya E.A."/>
            <person name="Ravin N.V."/>
            <person name="Skryabin K.G."/>
        </authorList>
    </citation>
    <scope>NUCLEOTIDE SEQUENCE</scope>
    <source>
        <strain>768-20</strain>
    </source>
</reference>
<keyword evidence="2" id="KW-1185">Reference proteome</keyword>
<dbReference type="EMBL" id="CP002590">
    <property type="protein sequence ID" value="AEA12727.1"/>
    <property type="molecule type" value="Genomic_DNA"/>
</dbReference>
<dbReference type="eggNOG" id="arCOG07745">
    <property type="taxonomic scope" value="Archaea"/>
</dbReference>
<dbReference type="OrthoDB" id="28767at2157"/>
<dbReference type="RefSeq" id="WP_013680063.1">
    <property type="nucleotide sequence ID" value="NC_015315.1"/>
</dbReference>
<reference evidence="1 2" key="1">
    <citation type="journal article" date="2011" name="J. Bacteriol.">
        <title>Complete genome sequence of the thermoacidophilic crenarchaeon Thermoproteus uzoniensis 768-20.</title>
        <authorList>
            <person name="Mardanov A.V."/>
            <person name="Gumerov V.M."/>
            <person name="Beletsky A.V."/>
            <person name="Prokofeva M.I."/>
            <person name="Bonch-Osmolovskaya E.A."/>
            <person name="Ravin N.V."/>
            <person name="Skryabin K.G."/>
        </authorList>
    </citation>
    <scope>NUCLEOTIDE SEQUENCE [LARGE SCALE GENOMIC DNA]</scope>
    <source>
        <strain evidence="1 2">768-20</strain>
    </source>
</reference>
<evidence type="ECO:0000313" key="2">
    <source>
        <dbReference type="Proteomes" id="UP000008138"/>
    </source>
</evidence>
<sequence>MALLSSDYGVVNSTPTRQPAVIDVPDVFNYGPFGTPYTLYVYYAGYTTPYRTIEYGPSSAWMSIVAYYTPCT</sequence>
<proteinExistence type="predicted"/>
<dbReference type="GeneID" id="10360778"/>
<dbReference type="AlphaFoldDB" id="F2L0R2"/>
<evidence type="ECO:0000313" key="1">
    <source>
        <dbReference type="EMBL" id="AEA12727.1"/>
    </source>
</evidence>
<dbReference type="Proteomes" id="UP000008138">
    <property type="component" value="Chromosome"/>
</dbReference>
<organism evidence="1 2">
    <name type="scientific">Thermoproteus uzoniensis (strain 768-20)</name>
    <dbReference type="NCBI Taxonomy" id="999630"/>
    <lineage>
        <taxon>Archaea</taxon>
        <taxon>Thermoproteota</taxon>
        <taxon>Thermoprotei</taxon>
        <taxon>Thermoproteales</taxon>
        <taxon>Thermoproteaceae</taxon>
        <taxon>Thermoproteus</taxon>
    </lineage>
</organism>
<accession>F2L0R2</accession>
<gene>
    <name evidence="1" type="ordered locus">TUZN_1250</name>
</gene>
<dbReference type="HOGENOM" id="CLU_2713067_0_0_2"/>
<name>F2L0R2_THEU7</name>
<dbReference type="KEGG" id="tuz:TUZN_1250"/>
<protein>
    <submittedName>
        <fullName evidence="1">Uncharacterized protein</fullName>
    </submittedName>
</protein>